<proteinExistence type="predicted"/>
<name>A0A365MT78_GIBIN</name>
<evidence type="ECO:0000313" key="2">
    <source>
        <dbReference type="Proteomes" id="UP000251714"/>
    </source>
</evidence>
<dbReference type="AlphaFoldDB" id="A0A365MT78"/>
<protein>
    <submittedName>
        <fullName evidence="1">Uncharacterized protein</fullName>
    </submittedName>
</protein>
<gene>
    <name evidence="1" type="ORF">FPRO05_14266</name>
</gene>
<accession>A0A365MT78</accession>
<sequence>MLNVYGRETDGHEIRGFFERYNTTLFKPIHVPIKFGHGVPCSEDKGKEFFYCRQLCLLAVWNYESITKQNEWKYKWNQTAWQKNEWDDLEAKVKELTKGAVQFPRGIDVSKDWGSSLLKI</sequence>
<organism evidence="1 2">
    <name type="scientific">Gibberella intermedia</name>
    <name type="common">Bulb rot disease fungus</name>
    <name type="synonym">Fusarium proliferatum</name>
    <dbReference type="NCBI Taxonomy" id="948311"/>
    <lineage>
        <taxon>Eukaryota</taxon>
        <taxon>Fungi</taxon>
        <taxon>Dikarya</taxon>
        <taxon>Ascomycota</taxon>
        <taxon>Pezizomycotina</taxon>
        <taxon>Sordariomycetes</taxon>
        <taxon>Hypocreomycetidae</taxon>
        <taxon>Hypocreales</taxon>
        <taxon>Nectriaceae</taxon>
        <taxon>Fusarium</taxon>
        <taxon>Fusarium fujikuroi species complex</taxon>
    </lineage>
</organism>
<dbReference type="Proteomes" id="UP000251714">
    <property type="component" value="Unassembled WGS sequence"/>
</dbReference>
<comment type="caution">
    <text evidence="1">The sequence shown here is derived from an EMBL/GenBank/DDBJ whole genome shotgun (WGS) entry which is preliminary data.</text>
</comment>
<reference evidence="1 2" key="1">
    <citation type="submission" date="2017-12" db="EMBL/GenBank/DDBJ databases">
        <title>Genome sequence of the mycotoxigenic crop pathogen Fusarium proliferatum, strain ITEM 2341 from Date Palm.</title>
        <authorList>
            <person name="Almiman B.F."/>
            <person name="Shittu T.A."/>
            <person name="Muthumeenakshi S."/>
            <person name="Baroncelli R."/>
            <person name="Sreenivasaprasada S."/>
        </authorList>
    </citation>
    <scope>NUCLEOTIDE SEQUENCE [LARGE SCALE GENOMIC DNA]</scope>
    <source>
        <strain evidence="1 2">ITEM 2341</strain>
    </source>
</reference>
<dbReference type="EMBL" id="PKMI01000049">
    <property type="protein sequence ID" value="RBA11751.1"/>
    <property type="molecule type" value="Genomic_DNA"/>
</dbReference>
<evidence type="ECO:0000313" key="1">
    <source>
        <dbReference type="EMBL" id="RBA11751.1"/>
    </source>
</evidence>